<dbReference type="Proteomes" id="UP001056500">
    <property type="component" value="Chromosome"/>
</dbReference>
<accession>A0ABY4WH46</accession>
<organism evidence="2 3">
    <name type="scientific">Brevibacillus ruminantium</name>
    <dbReference type="NCBI Taxonomy" id="2950604"/>
    <lineage>
        <taxon>Bacteria</taxon>
        <taxon>Bacillati</taxon>
        <taxon>Bacillota</taxon>
        <taxon>Bacilli</taxon>
        <taxon>Bacillales</taxon>
        <taxon>Paenibacillaceae</taxon>
        <taxon>Brevibacillus</taxon>
    </lineage>
</organism>
<name>A0ABY4WH46_9BACL</name>
<feature type="coiled-coil region" evidence="1">
    <location>
        <begin position="37"/>
        <end position="64"/>
    </location>
</feature>
<dbReference type="EMBL" id="CP098755">
    <property type="protein sequence ID" value="USG66136.1"/>
    <property type="molecule type" value="Genomic_DNA"/>
</dbReference>
<protein>
    <submittedName>
        <fullName evidence="2">Uncharacterized protein</fullName>
    </submittedName>
</protein>
<sequence length="71" mass="8227">MSSGSHHLNHGYPNYAHPHYYGQGGQAEQFSELKKMIQTIYMQLGEMEDRMDLLEQKVNQVKNIDFSSPIK</sequence>
<keyword evidence="3" id="KW-1185">Reference proteome</keyword>
<evidence type="ECO:0000256" key="1">
    <source>
        <dbReference type="SAM" id="Coils"/>
    </source>
</evidence>
<proteinExistence type="predicted"/>
<reference evidence="2" key="1">
    <citation type="submission" date="2022-06" db="EMBL/GenBank/DDBJ databases">
        <title>Genome sequencing of Brevibacillus sp. BB3-R1.</title>
        <authorList>
            <person name="Heo J."/>
            <person name="Lee D."/>
            <person name="Won M."/>
            <person name="Han B.-H."/>
            <person name="Hong S.-B."/>
            <person name="Kwon S.-W."/>
        </authorList>
    </citation>
    <scope>NUCLEOTIDE SEQUENCE</scope>
    <source>
        <strain evidence="2">BB3-R1</strain>
    </source>
</reference>
<keyword evidence="1" id="KW-0175">Coiled coil</keyword>
<dbReference type="RefSeq" id="WP_251873218.1">
    <property type="nucleotide sequence ID" value="NZ_CP098755.1"/>
</dbReference>
<evidence type="ECO:0000313" key="3">
    <source>
        <dbReference type="Proteomes" id="UP001056500"/>
    </source>
</evidence>
<gene>
    <name evidence="2" type="ORF">NDK47_02015</name>
</gene>
<evidence type="ECO:0000313" key="2">
    <source>
        <dbReference type="EMBL" id="USG66136.1"/>
    </source>
</evidence>